<gene>
    <name evidence="3" type="ORF">SAMN04487989_10728</name>
</gene>
<dbReference type="InterPro" id="IPR001296">
    <property type="entry name" value="Glyco_trans_1"/>
</dbReference>
<dbReference type="PANTHER" id="PTHR12526">
    <property type="entry name" value="GLYCOSYLTRANSFERASE"/>
    <property type="match status" value="1"/>
</dbReference>
<dbReference type="Pfam" id="PF00534">
    <property type="entry name" value="Glycos_transf_1"/>
    <property type="match status" value="1"/>
</dbReference>
<evidence type="ECO:0000313" key="4">
    <source>
        <dbReference type="Proteomes" id="UP000198705"/>
    </source>
</evidence>
<dbReference type="EMBL" id="FOVN01000007">
    <property type="protein sequence ID" value="SFN94969.1"/>
    <property type="molecule type" value="Genomic_DNA"/>
</dbReference>
<dbReference type="STRING" id="649333.SAMN04487989_10728"/>
<dbReference type="Proteomes" id="UP000198705">
    <property type="component" value="Unassembled WGS sequence"/>
</dbReference>
<dbReference type="OrthoDB" id="798298at2"/>
<evidence type="ECO:0000259" key="2">
    <source>
        <dbReference type="Pfam" id="PF13439"/>
    </source>
</evidence>
<dbReference type="PANTHER" id="PTHR12526:SF630">
    <property type="entry name" value="GLYCOSYLTRANSFERASE"/>
    <property type="match status" value="1"/>
</dbReference>
<dbReference type="Pfam" id="PF13439">
    <property type="entry name" value="Glyco_transf_4"/>
    <property type="match status" value="1"/>
</dbReference>
<protein>
    <submittedName>
        <fullName evidence="3">Glycosyltransferase involved in cell wall bisynthesis</fullName>
    </submittedName>
</protein>
<dbReference type="Gene3D" id="3.40.50.2000">
    <property type="entry name" value="Glycogen Phosphorylase B"/>
    <property type="match status" value="2"/>
</dbReference>
<proteinExistence type="predicted"/>
<dbReference type="InterPro" id="IPR028098">
    <property type="entry name" value="Glyco_trans_4-like_N"/>
</dbReference>
<organism evidence="3 4">
    <name type="scientific">Bizionia echini</name>
    <dbReference type="NCBI Taxonomy" id="649333"/>
    <lineage>
        <taxon>Bacteria</taxon>
        <taxon>Pseudomonadati</taxon>
        <taxon>Bacteroidota</taxon>
        <taxon>Flavobacteriia</taxon>
        <taxon>Flavobacteriales</taxon>
        <taxon>Flavobacteriaceae</taxon>
        <taxon>Bizionia</taxon>
    </lineage>
</organism>
<keyword evidence="4" id="KW-1185">Reference proteome</keyword>
<reference evidence="4" key="1">
    <citation type="submission" date="2016-10" db="EMBL/GenBank/DDBJ databases">
        <authorList>
            <person name="Varghese N."/>
            <person name="Submissions S."/>
        </authorList>
    </citation>
    <scope>NUCLEOTIDE SEQUENCE [LARGE SCALE GENOMIC DNA]</scope>
    <source>
        <strain evidence="4">DSM 23925</strain>
    </source>
</reference>
<evidence type="ECO:0000259" key="1">
    <source>
        <dbReference type="Pfam" id="PF00534"/>
    </source>
</evidence>
<name>A0A1I5D6Z4_9FLAO</name>
<dbReference type="GO" id="GO:0016757">
    <property type="term" value="F:glycosyltransferase activity"/>
    <property type="evidence" value="ECO:0007669"/>
    <property type="project" value="InterPro"/>
</dbReference>
<keyword evidence="3" id="KW-0808">Transferase</keyword>
<dbReference type="SUPFAM" id="SSF53756">
    <property type="entry name" value="UDP-Glycosyltransferase/glycogen phosphorylase"/>
    <property type="match status" value="1"/>
</dbReference>
<dbReference type="AlphaFoldDB" id="A0A1I5D6Z4"/>
<feature type="domain" description="Glycosyltransferase subfamily 4-like N-terminal" evidence="2">
    <location>
        <begin position="18"/>
        <end position="173"/>
    </location>
</feature>
<feature type="domain" description="Glycosyl transferase family 1" evidence="1">
    <location>
        <begin position="182"/>
        <end position="345"/>
    </location>
</feature>
<accession>A0A1I5D6Z4</accession>
<sequence length="371" mass="43050">MQSNNKKICLVVSSLGKGGAQHAAALQSKLLYRLGYDVHIVTIFPDIFYAYSGTLFNLGLYKSEKHSLFNRVSRLFKFRSYLKSQNFDVIIDHRSRVQSYRELIISKFIYKTPTVYVIHSFEKNIMFPKQDWLSEYLYKNEVMVGVSEGITTHFKKKYNLKHIETIYNAFDFETIVKRASESQSDPFLKNDFILFYGRLDDLSKNLKLLIKAYKNSALIKHNYKLLILGSGSDKAMLTDFVQTLKLEKDVVFKPQTDNPYVYAKRAKFTVLSSRYEGFPLVLPESLYLESPVISVDCQSGPNEIISHKHNGLLVENYNINALAEAMNSFIFDEPLYQHCKFNAKKSVEKFSLENISSNWRKLIENLNENNY</sequence>
<evidence type="ECO:0000313" key="3">
    <source>
        <dbReference type="EMBL" id="SFN94969.1"/>
    </source>
</evidence>